<gene>
    <name evidence="2" type="ORF">NCTC10894_03484</name>
</gene>
<evidence type="ECO:0000256" key="1">
    <source>
        <dbReference type="SAM" id="Phobius"/>
    </source>
</evidence>
<reference evidence="2 3" key="1">
    <citation type="submission" date="2018-06" db="EMBL/GenBank/DDBJ databases">
        <authorList>
            <consortium name="Pathogen Informatics"/>
            <person name="Doyle S."/>
        </authorList>
    </citation>
    <scope>NUCLEOTIDE SEQUENCE [LARGE SCALE GENOMIC DNA]</scope>
    <source>
        <strain evidence="2 3">NCTC10894</strain>
    </source>
</reference>
<dbReference type="EMBL" id="UGVE01000002">
    <property type="protein sequence ID" value="SUE35470.1"/>
    <property type="molecule type" value="Genomic_DNA"/>
</dbReference>
<protein>
    <recommendedName>
        <fullName evidence="4">Transmembrane protein</fullName>
    </recommendedName>
</protein>
<dbReference type="Proteomes" id="UP000255008">
    <property type="component" value="Unassembled WGS sequence"/>
</dbReference>
<dbReference type="RefSeq" id="WP_082062929.1">
    <property type="nucleotide sequence ID" value="NZ_BAAAEC010000011.1"/>
</dbReference>
<comment type="caution">
    <text evidence="2">The sequence shown here is derived from an EMBL/GenBank/DDBJ whole genome shotgun (WGS) entry which is preliminary data.</text>
</comment>
<evidence type="ECO:0000313" key="2">
    <source>
        <dbReference type="EMBL" id="SUE35470.1"/>
    </source>
</evidence>
<feature type="transmembrane region" description="Helical" evidence="1">
    <location>
        <begin position="46"/>
        <end position="64"/>
    </location>
</feature>
<evidence type="ECO:0000313" key="3">
    <source>
        <dbReference type="Proteomes" id="UP000255008"/>
    </source>
</evidence>
<keyword evidence="1" id="KW-0472">Membrane</keyword>
<accession>A0AAJ4ZP19</accession>
<evidence type="ECO:0008006" key="4">
    <source>
        <dbReference type="Google" id="ProtNLM"/>
    </source>
</evidence>
<keyword evidence="1" id="KW-0812">Transmembrane</keyword>
<name>A0AAJ4ZP19_9RALS</name>
<organism evidence="2 3">
    <name type="scientific">Ralstonia mannitolilytica</name>
    <dbReference type="NCBI Taxonomy" id="105219"/>
    <lineage>
        <taxon>Bacteria</taxon>
        <taxon>Pseudomonadati</taxon>
        <taxon>Pseudomonadota</taxon>
        <taxon>Betaproteobacteria</taxon>
        <taxon>Burkholderiales</taxon>
        <taxon>Burkholderiaceae</taxon>
        <taxon>Ralstonia</taxon>
    </lineage>
</organism>
<dbReference type="GeneID" id="34794502"/>
<keyword evidence="1" id="KW-1133">Transmembrane helix</keyword>
<sequence length="68" mass="7852">MSAIKRGTAGWTSRLGWERHAADWQVIPTRRRLFLTRLPATRIPTILLWLAAVSIALGLGHIVLHRWW</sequence>
<dbReference type="AlphaFoldDB" id="A0AAJ4ZP19"/>
<proteinExistence type="predicted"/>